<keyword evidence="1" id="KW-1133">Transmembrane helix</keyword>
<feature type="transmembrane region" description="Helical" evidence="1">
    <location>
        <begin position="174"/>
        <end position="204"/>
    </location>
</feature>
<feature type="transmembrane region" description="Helical" evidence="1">
    <location>
        <begin position="360"/>
        <end position="377"/>
    </location>
</feature>
<evidence type="ECO:0000313" key="3">
    <source>
        <dbReference type="Proteomes" id="UP000240638"/>
    </source>
</evidence>
<evidence type="ECO:0000256" key="1">
    <source>
        <dbReference type="SAM" id="Phobius"/>
    </source>
</evidence>
<feature type="transmembrane region" description="Helical" evidence="1">
    <location>
        <begin position="278"/>
        <end position="295"/>
    </location>
</feature>
<organism evidence="2 3">
    <name type="scientific">Trinickia symbiotica</name>
    <dbReference type="NCBI Taxonomy" id="863227"/>
    <lineage>
        <taxon>Bacteria</taxon>
        <taxon>Pseudomonadati</taxon>
        <taxon>Pseudomonadota</taxon>
        <taxon>Betaproteobacteria</taxon>
        <taxon>Burkholderiales</taxon>
        <taxon>Burkholderiaceae</taxon>
        <taxon>Trinickia</taxon>
    </lineage>
</organism>
<reference evidence="2 3" key="1">
    <citation type="submission" date="2018-03" db="EMBL/GenBank/DDBJ databases">
        <title>Whole genome analyses suggest that Burkholderia sensu lato contains two further novel genera in the rhizoxinica-symbiotica group Mycetohabitans gen. nov., and Trinickia gen. nov.: implications for the evolution of diazotrophy and nodulation in the Burkholderiaceae.</title>
        <authorList>
            <person name="Estrada De Los Santos P."/>
            <person name="Palmer M."/>
            <person name="Chavez-Ramirez B."/>
            <person name="Steenkamp E.T."/>
            <person name="Hirsch A.M."/>
            <person name="Manyaka P."/>
            <person name="Maluk M."/>
            <person name="Lafos M."/>
            <person name="Crook M."/>
            <person name="Gross E."/>
            <person name="Simon M.F."/>
            <person name="Bueno Dos Reis Junior F."/>
            <person name="Poole P.S."/>
            <person name="Venter S.N."/>
            <person name="James E.K."/>
        </authorList>
    </citation>
    <scope>NUCLEOTIDE SEQUENCE [LARGE SCALE GENOMIC DNA]</scope>
    <source>
        <strain evidence="2 3">JPY-366</strain>
    </source>
</reference>
<feature type="transmembrane region" description="Helical" evidence="1">
    <location>
        <begin position="216"/>
        <end position="233"/>
    </location>
</feature>
<dbReference type="EMBL" id="PYUC01000006">
    <property type="protein sequence ID" value="PTB20226.1"/>
    <property type="molecule type" value="Genomic_DNA"/>
</dbReference>
<accession>A0A2T3XUL5</accession>
<dbReference type="AlphaFoldDB" id="A0A2T3XUL5"/>
<dbReference type="RefSeq" id="WP_107151300.1">
    <property type="nucleotide sequence ID" value="NZ_PYUC01000006.1"/>
</dbReference>
<dbReference type="Proteomes" id="UP000240638">
    <property type="component" value="Unassembled WGS sequence"/>
</dbReference>
<feature type="transmembrane region" description="Helical" evidence="1">
    <location>
        <begin position="21"/>
        <end position="39"/>
    </location>
</feature>
<feature type="transmembrane region" description="Helical" evidence="1">
    <location>
        <begin position="99"/>
        <end position="117"/>
    </location>
</feature>
<feature type="transmembrane region" description="Helical" evidence="1">
    <location>
        <begin position="307"/>
        <end position="340"/>
    </location>
</feature>
<keyword evidence="1" id="KW-0472">Membrane</keyword>
<keyword evidence="1" id="KW-0812">Transmembrane</keyword>
<evidence type="ECO:0008006" key="4">
    <source>
        <dbReference type="Google" id="ProtNLM"/>
    </source>
</evidence>
<gene>
    <name evidence="2" type="ORF">C9I57_14205</name>
</gene>
<name>A0A2T3XUL5_9BURK</name>
<comment type="caution">
    <text evidence="2">The sequence shown here is derived from an EMBL/GenBank/DDBJ whole genome shotgun (WGS) entry which is preliminary data.</text>
</comment>
<protein>
    <recommendedName>
        <fullName evidence="4">Glycosyltransferase RgtA/B/C/D-like domain-containing protein</fullName>
    </recommendedName>
</protein>
<proteinExistence type="predicted"/>
<sequence length="527" mass="59896">MQSINASQPRTTATALTFSGFRTLFFAVTISGGLIFWLAPHPPMSDLAQHAGQVALLHDLLLDQSPWTHLLRINLFTPYVLAYGLSTALSFLTSVETALKLVLTLAFYGFVASYVMLRKRLVADERLDWLCIPGFFGFAYEYGFFSYLVATPIAMLFLRAALDYAEGPSLRRGITVLLVDIAVFFSHGLLFLFVSAIGGAFLLARYRNDWRKMARVGWPYAPPLALCVAYTFLHRSVDLAPMYPFRVIWSFQSSWMMELLVRLGCATVYPWAIIPDNWTVPVTLLMFAAPFFMGSRWCRNGMAYMPLAVLGILWFSVPIFAMNTAYLFHRFALFIFPFYALNFRSATDGDAMREGFDRRALLTQLAVAAVCIAFLGMQGVRALRFAKESADFEAIAAEVAPGQRVLNIVFSKDSPAAENPVVYENFALWYQADRRGLVDFNAAWFPPQVVRYRLDRLPAVGPAQVAPKPLSETFDWHRHEAWLYRYFFVRHTSPIPDRFFANQDCRVVLVRTVGNWSVYEKQSCHRQ</sequence>
<evidence type="ECO:0000313" key="2">
    <source>
        <dbReference type="EMBL" id="PTB20226.1"/>
    </source>
</evidence>